<feature type="transmembrane region" description="Helical" evidence="1">
    <location>
        <begin position="86"/>
        <end position="111"/>
    </location>
</feature>
<dbReference type="AlphaFoldDB" id="A0A382Y0Y8"/>
<sequence length="117" mass="12454">MFKGVLISFGIIIILLPIPIVHIVGIPFGPFIGGYYGISAASDSTASSGRKALVFGLWTAVLMLVVFVITVAIVDNVFELDDKLRIITWVGGVGVLPFYYGSMAGLGAWYAELKAEG</sequence>
<feature type="transmembrane region" description="Helical" evidence="1">
    <location>
        <begin position="52"/>
        <end position="74"/>
    </location>
</feature>
<protein>
    <recommendedName>
        <fullName evidence="3">DUF5518 domain-containing protein</fullName>
    </recommendedName>
</protein>
<evidence type="ECO:0008006" key="3">
    <source>
        <dbReference type="Google" id="ProtNLM"/>
    </source>
</evidence>
<evidence type="ECO:0000256" key="1">
    <source>
        <dbReference type="SAM" id="Phobius"/>
    </source>
</evidence>
<dbReference type="EMBL" id="UINC01172034">
    <property type="protein sequence ID" value="SVD76903.1"/>
    <property type="molecule type" value="Genomic_DNA"/>
</dbReference>
<organism evidence="2">
    <name type="scientific">marine metagenome</name>
    <dbReference type="NCBI Taxonomy" id="408172"/>
    <lineage>
        <taxon>unclassified sequences</taxon>
        <taxon>metagenomes</taxon>
        <taxon>ecological metagenomes</taxon>
    </lineage>
</organism>
<accession>A0A382Y0Y8</accession>
<proteinExistence type="predicted"/>
<keyword evidence="1" id="KW-1133">Transmembrane helix</keyword>
<name>A0A382Y0Y8_9ZZZZ</name>
<keyword evidence="1" id="KW-0472">Membrane</keyword>
<feature type="transmembrane region" description="Helical" evidence="1">
    <location>
        <begin position="6"/>
        <end position="32"/>
    </location>
</feature>
<reference evidence="2" key="1">
    <citation type="submission" date="2018-05" db="EMBL/GenBank/DDBJ databases">
        <authorList>
            <person name="Lanie J.A."/>
            <person name="Ng W.-L."/>
            <person name="Kazmierczak K.M."/>
            <person name="Andrzejewski T.M."/>
            <person name="Davidsen T.M."/>
            <person name="Wayne K.J."/>
            <person name="Tettelin H."/>
            <person name="Glass J.I."/>
            <person name="Rusch D."/>
            <person name="Podicherti R."/>
            <person name="Tsui H.-C.T."/>
            <person name="Winkler M.E."/>
        </authorList>
    </citation>
    <scope>NUCLEOTIDE SEQUENCE</scope>
</reference>
<keyword evidence="1" id="KW-0812">Transmembrane</keyword>
<evidence type="ECO:0000313" key="2">
    <source>
        <dbReference type="EMBL" id="SVD76903.1"/>
    </source>
</evidence>
<gene>
    <name evidence="2" type="ORF">METZ01_LOCUS429757</name>
</gene>